<feature type="domain" description="TLDc" evidence="6">
    <location>
        <begin position="304"/>
        <end position="501"/>
    </location>
</feature>
<sequence length="503" mass="56551">MSTIEFMDSMQRAKNVTNHSGIMDNRKYSKGPILRKCSTPVRNCSLNFAKVPFYPPPILHTLQHNSALLDEGFFISKRKLERSSSGFDEKTNVDLTTTTTAANVDNSRELITYDSMNSVYSSGFESIAAEEIEEEGDEEDNNNEIRTICENDDIDNSYENTRKTKPPFKKSVYSFDSGTYLNESLTNSTSDILQTPASDSESNNEFLNSHEKMMKTSKNRKKYSLVKSLNKVRALSLPGIGFSKSKQHEKQKPESLPFGSGSLNRGWEFVSIDEICRRLSLDQANSKVLPLPEGASTSKILDESMIREACCDIAKILPPRAEGYPWNLIYSSDKHGYSLSTLYRKMIDWNDTMSPILLIIKDCNDNVFGGMASSALRPGEHFFGTGDSSFLFKFALNSTTKESIIKGSYKNDLRFAIIDFSCGIFHFRELKTYNWTGKNQYFVQAGKHSLLMGAGSGHYGLWLDADLNLGRSQRCDTYNNEPLAGDSEDFAIQSVEIFGFSIM</sequence>
<keyword evidence="9" id="KW-1185">Reference proteome</keyword>
<keyword evidence="3" id="KW-0496">Mitochondrion</keyword>
<proteinExistence type="inferred from homology"/>
<dbReference type="STRING" id="318479.A0A0N4UCR0"/>
<dbReference type="OrthoDB" id="26679at2759"/>
<dbReference type="Proteomes" id="UP000038040">
    <property type="component" value="Unplaced"/>
</dbReference>
<dbReference type="EMBL" id="UYYG01001173">
    <property type="protein sequence ID" value="VDN58890.1"/>
    <property type="molecule type" value="Genomic_DNA"/>
</dbReference>
<evidence type="ECO:0000256" key="2">
    <source>
        <dbReference type="ARBA" id="ARBA00009540"/>
    </source>
</evidence>
<comment type="similarity">
    <text evidence="2">Belongs to the OXR1 family.</text>
</comment>
<accession>A0A0N4UCR0</accession>
<evidence type="ECO:0000313" key="7">
    <source>
        <dbReference type="EMBL" id="VDN58890.1"/>
    </source>
</evidence>
<evidence type="ECO:0000256" key="3">
    <source>
        <dbReference type="ARBA" id="ARBA00023128"/>
    </source>
</evidence>
<gene>
    <name evidence="7" type="ORF">DME_LOCUS8863</name>
</gene>
<dbReference type="PROSITE" id="PS51886">
    <property type="entry name" value="TLDC"/>
    <property type="match status" value="1"/>
</dbReference>
<dbReference type="Proteomes" id="UP000274756">
    <property type="component" value="Unassembled WGS sequence"/>
</dbReference>
<dbReference type="GO" id="GO:0005634">
    <property type="term" value="C:nucleus"/>
    <property type="evidence" value="ECO:0007669"/>
    <property type="project" value="TreeGrafter"/>
</dbReference>
<evidence type="ECO:0000256" key="1">
    <source>
        <dbReference type="ARBA" id="ARBA00004173"/>
    </source>
</evidence>
<evidence type="ECO:0000313" key="10">
    <source>
        <dbReference type="WBParaSite" id="DME_0000506401-mRNA-1"/>
    </source>
</evidence>
<dbReference type="GO" id="GO:0006979">
    <property type="term" value="P:response to oxidative stress"/>
    <property type="evidence" value="ECO:0007669"/>
    <property type="project" value="TreeGrafter"/>
</dbReference>
<dbReference type="Pfam" id="PF07534">
    <property type="entry name" value="TLD"/>
    <property type="match status" value="1"/>
</dbReference>
<dbReference type="AlphaFoldDB" id="A0A0N4UCR0"/>
<feature type="region of interest" description="Disordered" evidence="5">
    <location>
        <begin position="149"/>
        <end position="169"/>
    </location>
</feature>
<evidence type="ECO:0000256" key="5">
    <source>
        <dbReference type="SAM" id="MobiDB-lite"/>
    </source>
</evidence>
<evidence type="ECO:0000313" key="8">
    <source>
        <dbReference type="Proteomes" id="UP000038040"/>
    </source>
</evidence>
<name>A0A0N4UCR0_DRAME</name>
<organism evidence="8 10">
    <name type="scientific">Dracunculus medinensis</name>
    <name type="common">Guinea worm</name>
    <dbReference type="NCBI Taxonomy" id="318479"/>
    <lineage>
        <taxon>Eukaryota</taxon>
        <taxon>Metazoa</taxon>
        <taxon>Ecdysozoa</taxon>
        <taxon>Nematoda</taxon>
        <taxon>Chromadorea</taxon>
        <taxon>Rhabditida</taxon>
        <taxon>Spirurina</taxon>
        <taxon>Dracunculoidea</taxon>
        <taxon>Dracunculidae</taxon>
        <taxon>Dracunculus</taxon>
    </lineage>
</organism>
<reference evidence="7 9" key="2">
    <citation type="submission" date="2018-11" db="EMBL/GenBank/DDBJ databases">
        <authorList>
            <consortium name="Pathogen Informatics"/>
        </authorList>
    </citation>
    <scope>NUCLEOTIDE SEQUENCE [LARGE SCALE GENOMIC DNA]</scope>
</reference>
<protein>
    <recommendedName>
        <fullName evidence="4">Oxidation resistance protein 1</fullName>
    </recommendedName>
</protein>
<dbReference type="GO" id="GO:0005739">
    <property type="term" value="C:mitochondrion"/>
    <property type="evidence" value="ECO:0007669"/>
    <property type="project" value="UniProtKB-SubCell"/>
</dbReference>
<reference evidence="10" key="1">
    <citation type="submission" date="2017-02" db="UniProtKB">
        <authorList>
            <consortium name="WormBaseParasite"/>
        </authorList>
    </citation>
    <scope>IDENTIFICATION</scope>
</reference>
<dbReference type="PANTHER" id="PTHR23354:SF62">
    <property type="entry name" value="MUSTARD, ISOFORM V"/>
    <property type="match status" value="1"/>
</dbReference>
<dbReference type="WBParaSite" id="DME_0000506401-mRNA-1">
    <property type="protein sequence ID" value="DME_0000506401-mRNA-1"/>
    <property type="gene ID" value="DME_0000506401"/>
</dbReference>
<comment type="subcellular location">
    <subcellularLocation>
        <location evidence="1">Mitochondrion</location>
    </subcellularLocation>
</comment>
<evidence type="ECO:0000259" key="6">
    <source>
        <dbReference type="PROSITE" id="PS51886"/>
    </source>
</evidence>
<evidence type="ECO:0000256" key="4">
    <source>
        <dbReference type="ARBA" id="ARBA00040604"/>
    </source>
</evidence>
<dbReference type="SMART" id="SM00584">
    <property type="entry name" value="TLDc"/>
    <property type="match status" value="1"/>
</dbReference>
<evidence type="ECO:0000313" key="9">
    <source>
        <dbReference type="Proteomes" id="UP000274756"/>
    </source>
</evidence>
<dbReference type="InterPro" id="IPR006571">
    <property type="entry name" value="TLDc_dom"/>
</dbReference>
<dbReference type="PANTHER" id="PTHR23354">
    <property type="entry name" value="NUCLEOLAR PROTEIN 7/ESTROGEN RECEPTOR COACTIVATOR-RELATED"/>
    <property type="match status" value="1"/>
</dbReference>